<name>A0A5B8S282_9SPHN</name>
<evidence type="ECO:0000313" key="3">
    <source>
        <dbReference type="Proteomes" id="UP000321172"/>
    </source>
</evidence>
<evidence type="ECO:0000256" key="1">
    <source>
        <dbReference type="SAM" id="Phobius"/>
    </source>
</evidence>
<keyword evidence="3" id="KW-1185">Reference proteome</keyword>
<feature type="transmembrane region" description="Helical" evidence="1">
    <location>
        <begin position="100"/>
        <end position="122"/>
    </location>
</feature>
<proteinExistence type="predicted"/>
<keyword evidence="1" id="KW-0472">Membrane</keyword>
<reference evidence="2 3" key="1">
    <citation type="journal article" date="2013" name="J. Microbiol. Biotechnol.">
        <title>Novosphingobium ginsenosidimutans sp. nov., with the ability to convert ginsenoside.</title>
        <authorList>
            <person name="Kim J.K."/>
            <person name="He D."/>
            <person name="Liu Q.M."/>
            <person name="Park H.Y."/>
            <person name="Jung M.S."/>
            <person name="Yoon M.H."/>
            <person name="Kim S.C."/>
            <person name="Im W.T."/>
        </authorList>
    </citation>
    <scope>NUCLEOTIDE SEQUENCE [LARGE SCALE GENOMIC DNA]</scope>
    <source>
        <strain evidence="2 3">FW-6</strain>
    </source>
</reference>
<evidence type="ECO:0000313" key="2">
    <source>
        <dbReference type="EMBL" id="QEA15244.1"/>
    </source>
</evidence>
<dbReference type="OrthoDB" id="5875348at2"/>
<gene>
    <name evidence="2" type="ORF">FRF71_03295</name>
</gene>
<feature type="transmembrane region" description="Helical" evidence="1">
    <location>
        <begin position="73"/>
        <end position="94"/>
    </location>
</feature>
<protein>
    <recommendedName>
        <fullName evidence="4">DUF4345 domain-containing protein</fullName>
    </recommendedName>
</protein>
<accession>A0A5B8S282</accession>
<dbReference type="KEGG" id="ngf:FRF71_03295"/>
<feature type="transmembrane region" description="Helical" evidence="1">
    <location>
        <begin position="36"/>
        <end position="61"/>
    </location>
</feature>
<dbReference type="Proteomes" id="UP000321172">
    <property type="component" value="Chromosome"/>
</dbReference>
<dbReference type="RefSeq" id="WP_147089224.1">
    <property type="nucleotide sequence ID" value="NZ_BAABJD010000001.1"/>
</dbReference>
<evidence type="ECO:0008006" key="4">
    <source>
        <dbReference type="Google" id="ProtNLM"/>
    </source>
</evidence>
<keyword evidence="1" id="KW-0812">Transmembrane</keyword>
<dbReference type="EMBL" id="CP042345">
    <property type="protein sequence ID" value="QEA15244.1"/>
    <property type="molecule type" value="Genomic_DNA"/>
</dbReference>
<keyword evidence="1" id="KW-1133">Transmembrane helix</keyword>
<dbReference type="AlphaFoldDB" id="A0A5B8S282"/>
<organism evidence="2 3">
    <name type="scientific">Novosphingobium ginsenosidimutans</name>
    <dbReference type="NCBI Taxonomy" id="1176536"/>
    <lineage>
        <taxon>Bacteria</taxon>
        <taxon>Pseudomonadati</taxon>
        <taxon>Pseudomonadota</taxon>
        <taxon>Alphaproteobacteria</taxon>
        <taxon>Sphingomonadales</taxon>
        <taxon>Sphingomonadaceae</taxon>
        <taxon>Novosphingobium</taxon>
    </lineage>
</organism>
<sequence>MRLILTALLFLFGLFNLLLGIGFFLDPVGLGTTFNLSPVGVGGLAVLRADLTAFFLVAGGCQLWGGWRRNGDLLLVPALLMGIAFTGRAVSLALDGSYPGFATPMAVEAVQVVLALAAWRVLPHHRIAEIAN</sequence>